<dbReference type="KEGG" id="uli:ETAA1_39790"/>
<dbReference type="Proteomes" id="UP000319576">
    <property type="component" value="Chromosome"/>
</dbReference>
<keyword evidence="3" id="KW-1185">Reference proteome</keyword>
<gene>
    <name evidence="2" type="ORF">ETAA1_39790</name>
</gene>
<name>A0A517XX03_9BACT</name>
<evidence type="ECO:0000313" key="3">
    <source>
        <dbReference type="Proteomes" id="UP000319576"/>
    </source>
</evidence>
<dbReference type="Gene3D" id="2.40.128.90">
    <property type="entry name" value="OMPT-like"/>
    <property type="match status" value="1"/>
</dbReference>
<keyword evidence="1" id="KW-0732">Signal</keyword>
<dbReference type="InterPro" id="IPR011446">
    <property type="entry name" value="BBP7"/>
</dbReference>
<dbReference type="RefSeq" id="WP_145241379.1">
    <property type="nucleotide sequence ID" value="NZ_CP036273.1"/>
</dbReference>
<feature type="chain" id="PRO_5021870601" description="Long-chain fatty acid transport protein" evidence="1">
    <location>
        <begin position="21"/>
        <end position="429"/>
    </location>
</feature>
<dbReference type="Pfam" id="PF07585">
    <property type="entry name" value="BBP7"/>
    <property type="match status" value="1"/>
</dbReference>
<dbReference type="EMBL" id="CP036273">
    <property type="protein sequence ID" value="QDU22004.1"/>
    <property type="molecule type" value="Genomic_DNA"/>
</dbReference>
<accession>A0A517XX03</accession>
<evidence type="ECO:0000256" key="1">
    <source>
        <dbReference type="SAM" id="SignalP"/>
    </source>
</evidence>
<dbReference type="AlphaFoldDB" id="A0A517XX03"/>
<dbReference type="OrthoDB" id="279752at2"/>
<protein>
    <recommendedName>
        <fullName evidence="4">Long-chain fatty acid transport protein</fullName>
    </recommendedName>
</protein>
<evidence type="ECO:0000313" key="2">
    <source>
        <dbReference type="EMBL" id="QDU22004.1"/>
    </source>
</evidence>
<organism evidence="2 3">
    <name type="scientific">Urbifossiella limnaea</name>
    <dbReference type="NCBI Taxonomy" id="2528023"/>
    <lineage>
        <taxon>Bacteria</taxon>
        <taxon>Pseudomonadati</taxon>
        <taxon>Planctomycetota</taxon>
        <taxon>Planctomycetia</taxon>
        <taxon>Gemmatales</taxon>
        <taxon>Gemmataceae</taxon>
        <taxon>Urbifossiella</taxon>
    </lineage>
</organism>
<feature type="signal peptide" evidence="1">
    <location>
        <begin position="1"/>
        <end position="20"/>
    </location>
</feature>
<reference evidence="2 3" key="1">
    <citation type="submission" date="2019-02" db="EMBL/GenBank/DDBJ databases">
        <title>Deep-cultivation of Planctomycetes and their phenomic and genomic characterization uncovers novel biology.</title>
        <authorList>
            <person name="Wiegand S."/>
            <person name="Jogler M."/>
            <person name="Boedeker C."/>
            <person name="Pinto D."/>
            <person name="Vollmers J."/>
            <person name="Rivas-Marin E."/>
            <person name="Kohn T."/>
            <person name="Peeters S.H."/>
            <person name="Heuer A."/>
            <person name="Rast P."/>
            <person name="Oberbeckmann S."/>
            <person name="Bunk B."/>
            <person name="Jeske O."/>
            <person name="Meyerdierks A."/>
            <person name="Storesund J.E."/>
            <person name="Kallscheuer N."/>
            <person name="Luecker S."/>
            <person name="Lage O.M."/>
            <person name="Pohl T."/>
            <person name="Merkel B.J."/>
            <person name="Hornburger P."/>
            <person name="Mueller R.-W."/>
            <person name="Bruemmer F."/>
            <person name="Labrenz M."/>
            <person name="Spormann A.M."/>
            <person name="Op den Camp H."/>
            <person name="Overmann J."/>
            <person name="Amann R."/>
            <person name="Jetten M.S.M."/>
            <person name="Mascher T."/>
            <person name="Medema M.H."/>
            <person name="Devos D.P."/>
            <person name="Kaster A.-K."/>
            <person name="Ovreas L."/>
            <person name="Rohde M."/>
            <person name="Galperin M.Y."/>
            <person name="Jogler C."/>
        </authorList>
    </citation>
    <scope>NUCLEOTIDE SEQUENCE [LARGE SCALE GENOMIC DNA]</scope>
    <source>
        <strain evidence="2 3">ETA_A1</strain>
    </source>
</reference>
<sequence precursor="true">MRHTALLVAAVCATATTGTAADFGNAIFAAPTRSSTATVVPGGGPLVAPAITPTGTTHFGRQEFELIPAGWEREPFFTRDPGRYTSNACDSPVQCSAVGFVALDFLLWATQGPGAPAVVTTGPAVLGPGFAGTPGVPGTVALFGGSRVLNDVRPGFRFDFFLPVAADGRWGVGTRFEMLGASADSLAAVADGTTVLNVPQSVGGLPVPVYVGFPGQTAGTVTASTHTNYLGGDVHLRRNLWAGDTVRLDGVLGYRYLHLGDRIASSWDVFGPTAPPPLGGRVMADDGVRTRNDFNGGLLGLAPTANFGRFSVTGRMAVALGTTTSERDVTRTRVVVPGLTNGGLAGLTPVTLVNVGARDQQSDFAVAPEFGLKFGWRAADALHLTAGYSFQYWSRVRRAQEHFDLGGFAANPTTDFWAQGLSLGLELRY</sequence>
<evidence type="ECO:0008006" key="4">
    <source>
        <dbReference type="Google" id="ProtNLM"/>
    </source>
</evidence>
<proteinExistence type="predicted"/>
<dbReference type="InterPro" id="IPR053724">
    <property type="entry name" value="OMP_A26_sf"/>
</dbReference>